<organism evidence="1 2">
    <name type="scientific">Brevibacterium casei</name>
    <dbReference type="NCBI Taxonomy" id="33889"/>
    <lineage>
        <taxon>Bacteria</taxon>
        <taxon>Bacillati</taxon>
        <taxon>Actinomycetota</taxon>
        <taxon>Actinomycetes</taxon>
        <taxon>Micrococcales</taxon>
        <taxon>Brevibacteriaceae</taxon>
        <taxon>Brevibacterium</taxon>
    </lineage>
</organism>
<dbReference type="AlphaFoldDB" id="A0A7T3ZXN4"/>
<dbReference type="InterPro" id="IPR005583">
    <property type="entry name" value="YaaA"/>
</dbReference>
<dbReference type="PANTHER" id="PTHR30283:SF4">
    <property type="entry name" value="PEROXIDE STRESS RESISTANCE PROTEIN YAAA"/>
    <property type="match status" value="1"/>
</dbReference>
<accession>A0A7T3ZXN4</accession>
<evidence type="ECO:0000313" key="1">
    <source>
        <dbReference type="EMBL" id="QQB13531.1"/>
    </source>
</evidence>
<proteinExistence type="predicted"/>
<dbReference type="PANTHER" id="PTHR30283">
    <property type="entry name" value="PEROXIDE STRESS RESPONSE PROTEIN YAAA"/>
    <property type="match status" value="1"/>
</dbReference>
<gene>
    <name evidence="1" type="primary">yaaA</name>
    <name evidence="1" type="ORF">I6H47_12000</name>
</gene>
<dbReference type="Proteomes" id="UP000595374">
    <property type="component" value="Chromosome"/>
</dbReference>
<protein>
    <submittedName>
        <fullName evidence="1">Peroxide stress protein YaaA</fullName>
    </submittedName>
</protein>
<dbReference type="EMBL" id="CP065989">
    <property type="protein sequence ID" value="QQB13531.1"/>
    <property type="molecule type" value="Genomic_DNA"/>
</dbReference>
<dbReference type="Pfam" id="PF03883">
    <property type="entry name" value="H2O2_YaaD"/>
    <property type="match status" value="1"/>
</dbReference>
<sequence>MKILLPPSEGKTPPATGAPLDLAALSSPDLTAKRRQVLGALKKASKRKDALTALGVGKSLAEEVARNVTIDEQPCAPALLTYTGVLFEAMGAADLVALAESDAAFADRLRDVHVFSAVFGQVGGLDPIPAYRLAMKTDLGQLGRLSSWWKPILAKSFTVADAEVILDCRSSDYRSAWPGPHGQVVTLGAIKATGDKRSVVSHWAKFYRGEFVGRLLRDERPLPESIDALVTRAAEHYEVEFAEATATRPAGLTIVLRD</sequence>
<dbReference type="GO" id="GO:0005829">
    <property type="term" value="C:cytosol"/>
    <property type="evidence" value="ECO:0007669"/>
    <property type="project" value="TreeGrafter"/>
</dbReference>
<reference evidence="1 2" key="1">
    <citation type="submission" date="2020-12" db="EMBL/GenBank/DDBJ databases">
        <title>FDA dAtabase for Regulatory Grade micrObial Sequences (FDA-ARGOS): Supporting development and validation of Infectious Disease Dx tests.</title>
        <authorList>
            <person name="Sproer C."/>
            <person name="Gronow S."/>
            <person name="Severitt S."/>
            <person name="Schroder I."/>
            <person name="Tallon L."/>
            <person name="Sadzewicz L."/>
            <person name="Zhao X."/>
            <person name="Boylan J."/>
            <person name="Ott S."/>
            <person name="Bowen H."/>
            <person name="Vavikolanu K."/>
            <person name="Mehta A."/>
            <person name="Aluvathingal J."/>
            <person name="Nadendla S."/>
            <person name="Lowell S."/>
            <person name="Myers T."/>
            <person name="Yan Y."/>
            <person name="Sichtig H."/>
        </authorList>
    </citation>
    <scope>NUCLEOTIDE SEQUENCE [LARGE SCALE GENOMIC DNA]</scope>
    <source>
        <strain evidence="1 2">FDAARGOS_990</strain>
    </source>
</reference>
<evidence type="ECO:0000313" key="2">
    <source>
        <dbReference type="Proteomes" id="UP000595374"/>
    </source>
</evidence>
<dbReference type="GO" id="GO:0033194">
    <property type="term" value="P:response to hydroperoxide"/>
    <property type="evidence" value="ECO:0007669"/>
    <property type="project" value="TreeGrafter"/>
</dbReference>
<name>A0A7T3ZXN4_9MICO</name>
<dbReference type="RefSeq" id="WP_198498723.1">
    <property type="nucleotide sequence ID" value="NZ_CP065989.1"/>
</dbReference>